<dbReference type="InterPro" id="IPR000223">
    <property type="entry name" value="Pept_S26A_signal_pept_1"/>
</dbReference>
<dbReference type="SUPFAM" id="SSF51306">
    <property type="entry name" value="LexA/Signal peptidase"/>
    <property type="match status" value="1"/>
</dbReference>
<evidence type="ECO:0000259" key="7">
    <source>
        <dbReference type="Pfam" id="PF10502"/>
    </source>
</evidence>
<accession>A0A381NEA5</accession>
<keyword evidence="6" id="KW-1133">Transmembrane helix</keyword>
<dbReference type="AlphaFoldDB" id="A0A381NEA5"/>
<evidence type="ECO:0000256" key="4">
    <source>
        <dbReference type="ARBA" id="ARBA00022801"/>
    </source>
</evidence>
<dbReference type="PRINTS" id="PR00727">
    <property type="entry name" value="LEADERPTASE"/>
</dbReference>
<feature type="compositionally biased region" description="Basic residues" evidence="5">
    <location>
        <begin position="1"/>
        <end position="11"/>
    </location>
</feature>
<dbReference type="GO" id="GO:0016020">
    <property type="term" value="C:membrane"/>
    <property type="evidence" value="ECO:0007669"/>
    <property type="project" value="InterPro"/>
</dbReference>
<gene>
    <name evidence="8" type="ORF">METZ01_LOCUS5711</name>
</gene>
<reference evidence="8" key="1">
    <citation type="submission" date="2018-05" db="EMBL/GenBank/DDBJ databases">
        <authorList>
            <person name="Lanie J.A."/>
            <person name="Ng W.-L."/>
            <person name="Kazmierczak K.M."/>
            <person name="Andrzejewski T.M."/>
            <person name="Davidsen T.M."/>
            <person name="Wayne K.J."/>
            <person name="Tettelin H."/>
            <person name="Glass J.I."/>
            <person name="Rusch D."/>
            <person name="Podicherti R."/>
            <person name="Tsui H.-C.T."/>
            <person name="Winkler M.E."/>
        </authorList>
    </citation>
    <scope>NUCLEOTIDE SEQUENCE</scope>
</reference>
<dbReference type="InterPro" id="IPR036286">
    <property type="entry name" value="LexA/Signal_pep-like_sf"/>
</dbReference>
<comment type="similarity">
    <text evidence="2">Belongs to the peptidase S26 family.</text>
</comment>
<dbReference type="PROSITE" id="PS00761">
    <property type="entry name" value="SPASE_I_3"/>
    <property type="match status" value="1"/>
</dbReference>
<feature type="region of interest" description="Disordered" evidence="5">
    <location>
        <begin position="1"/>
        <end position="52"/>
    </location>
</feature>
<dbReference type="InterPro" id="IPR019533">
    <property type="entry name" value="Peptidase_S26"/>
</dbReference>
<evidence type="ECO:0000256" key="1">
    <source>
        <dbReference type="ARBA" id="ARBA00000677"/>
    </source>
</evidence>
<dbReference type="PANTHER" id="PTHR43390:SF1">
    <property type="entry name" value="CHLOROPLAST PROCESSING PEPTIDASE"/>
    <property type="match status" value="1"/>
</dbReference>
<sequence length="293" mass="32507">MAKKKKRRHKGGPSGKVRGGPAEVQAQEESEAPQSAQAQDRAQAANSAAAPDDAEAPEGALVEWTKSLVVAAVLFLVIRTFILQTFVITSGSMENALLVGDFLIANRAAVGVRIPGAICPPIIPIPCRRARLPGYSSVRRGDILVFDPPHEPDLKLVKRLIAVPGDTVSMKDGQLTLNGQLQSEPYVKHENPLGDDPDSRMEWQAEHLIDGIPSEAYRPTRDNWGPLVIPEDRYFMLGDNRDTSLDSRYWGLLEGWRLEGRASFIYFSYNRGSFRAFAGLREIRFGRLFSRIR</sequence>
<keyword evidence="6" id="KW-0472">Membrane</keyword>
<dbReference type="CDD" id="cd06530">
    <property type="entry name" value="S26_SPase_I"/>
    <property type="match status" value="1"/>
</dbReference>
<feature type="compositionally biased region" description="Low complexity" evidence="5">
    <location>
        <begin position="32"/>
        <end position="51"/>
    </location>
</feature>
<feature type="domain" description="Peptidase S26" evidence="7">
    <location>
        <begin position="62"/>
        <end position="267"/>
    </location>
</feature>
<dbReference type="Gene3D" id="2.10.109.10">
    <property type="entry name" value="Umud Fragment, subunit A"/>
    <property type="match status" value="1"/>
</dbReference>
<dbReference type="GO" id="GO:0009003">
    <property type="term" value="F:signal peptidase activity"/>
    <property type="evidence" value="ECO:0007669"/>
    <property type="project" value="UniProtKB-EC"/>
</dbReference>
<feature type="transmembrane region" description="Helical" evidence="6">
    <location>
        <begin position="68"/>
        <end position="88"/>
    </location>
</feature>
<protein>
    <recommendedName>
        <fullName evidence="3">signal peptidase I</fullName>
        <ecNumber evidence="3">3.4.21.89</ecNumber>
    </recommendedName>
</protein>
<comment type="catalytic activity">
    <reaction evidence="1">
        <text>Cleavage of hydrophobic, N-terminal signal or leader sequences from secreted and periplasmic proteins.</text>
        <dbReference type="EC" id="3.4.21.89"/>
    </reaction>
</comment>
<dbReference type="GO" id="GO:0004252">
    <property type="term" value="F:serine-type endopeptidase activity"/>
    <property type="evidence" value="ECO:0007669"/>
    <property type="project" value="InterPro"/>
</dbReference>
<dbReference type="PANTHER" id="PTHR43390">
    <property type="entry name" value="SIGNAL PEPTIDASE I"/>
    <property type="match status" value="1"/>
</dbReference>
<evidence type="ECO:0000313" key="8">
    <source>
        <dbReference type="EMBL" id="SUZ52857.1"/>
    </source>
</evidence>
<evidence type="ECO:0000256" key="5">
    <source>
        <dbReference type="SAM" id="MobiDB-lite"/>
    </source>
</evidence>
<keyword evidence="4" id="KW-0378">Hydrolase</keyword>
<organism evidence="8">
    <name type="scientific">marine metagenome</name>
    <dbReference type="NCBI Taxonomy" id="408172"/>
    <lineage>
        <taxon>unclassified sequences</taxon>
        <taxon>metagenomes</taxon>
        <taxon>ecological metagenomes</taxon>
    </lineage>
</organism>
<dbReference type="PROSITE" id="PS00760">
    <property type="entry name" value="SPASE_I_2"/>
    <property type="match status" value="1"/>
</dbReference>
<dbReference type="Pfam" id="PF10502">
    <property type="entry name" value="Peptidase_S26"/>
    <property type="match status" value="1"/>
</dbReference>
<dbReference type="NCBIfam" id="TIGR02227">
    <property type="entry name" value="sigpep_I_bact"/>
    <property type="match status" value="1"/>
</dbReference>
<proteinExistence type="inferred from homology"/>
<dbReference type="InterPro" id="IPR019758">
    <property type="entry name" value="Pept_S26A_signal_pept_1_CS"/>
</dbReference>
<evidence type="ECO:0000256" key="2">
    <source>
        <dbReference type="ARBA" id="ARBA00009370"/>
    </source>
</evidence>
<dbReference type="GO" id="GO:0006465">
    <property type="term" value="P:signal peptide processing"/>
    <property type="evidence" value="ECO:0007669"/>
    <property type="project" value="InterPro"/>
</dbReference>
<dbReference type="EMBL" id="UINC01000299">
    <property type="protein sequence ID" value="SUZ52857.1"/>
    <property type="molecule type" value="Genomic_DNA"/>
</dbReference>
<dbReference type="EC" id="3.4.21.89" evidence="3"/>
<name>A0A381NEA5_9ZZZZ</name>
<evidence type="ECO:0000256" key="6">
    <source>
        <dbReference type="SAM" id="Phobius"/>
    </source>
</evidence>
<keyword evidence="6" id="KW-0812">Transmembrane</keyword>
<evidence type="ECO:0000256" key="3">
    <source>
        <dbReference type="ARBA" id="ARBA00013208"/>
    </source>
</evidence>
<dbReference type="InterPro" id="IPR019757">
    <property type="entry name" value="Pept_S26A_signal_pept_1_Lys-AS"/>
</dbReference>